<organism evidence="2 3">
    <name type="scientific">Pleuronectes platessa</name>
    <name type="common">European plaice</name>
    <dbReference type="NCBI Taxonomy" id="8262"/>
    <lineage>
        <taxon>Eukaryota</taxon>
        <taxon>Metazoa</taxon>
        <taxon>Chordata</taxon>
        <taxon>Craniata</taxon>
        <taxon>Vertebrata</taxon>
        <taxon>Euteleostomi</taxon>
        <taxon>Actinopterygii</taxon>
        <taxon>Neopterygii</taxon>
        <taxon>Teleostei</taxon>
        <taxon>Neoteleostei</taxon>
        <taxon>Acanthomorphata</taxon>
        <taxon>Carangaria</taxon>
        <taxon>Pleuronectiformes</taxon>
        <taxon>Pleuronectoidei</taxon>
        <taxon>Pleuronectidae</taxon>
        <taxon>Pleuronectes</taxon>
    </lineage>
</organism>
<evidence type="ECO:0000256" key="1">
    <source>
        <dbReference type="SAM" id="MobiDB-lite"/>
    </source>
</evidence>
<gene>
    <name evidence="2" type="ORF">PLEPLA_LOCUS11046</name>
</gene>
<feature type="compositionally biased region" description="Basic residues" evidence="1">
    <location>
        <begin position="32"/>
        <end position="41"/>
    </location>
</feature>
<keyword evidence="3" id="KW-1185">Reference proteome</keyword>
<feature type="compositionally biased region" description="Basic and acidic residues" evidence="1">
    <location>
        <begin position="77"/>
        <end position="88"/>
    </location>
</feature>
<accession>A0A9N7U209</accession>
<name>A0A9N7U209_PLEPL</name>
<evidence type="ECO:0000313" key="2">
    <source>
        <dbReference type="EMBL" id="CAB1423128.1"/>
    </source>
</evidence>
<protein>
    <submittedName>
        <fullName evidence="2">Uncharacterized protein</fullName>
    </submittedName>
</protein>
<feature type="compositionally biased region" description="Polar residues" evidence="1">
    <location>
        <begin position="66"/>
        <end position="76"/>
    </location>
</feature>
<evidence type="ECO:0000313" key="3">
    <source>
        <dbReference type="Proteomes" id="UP001153269"/>
    </source>
</evidence>
<proteinExistence type="predicted"/>
<feature type="region of interest" description="Disordered" evidence="1">
    <location>
        <begin position="1"/>
        <end position="132"/>
    </location>
</feature>
<dbReference type="Proteomes" id="UP001153269">
    <property type="component" value="Unassembled WGS sequence"/>
</dbReference>
<dbReference type="AlphaFoldDB" id="A0A9N7U209"/>
<dbReference type="EMBL" id="CADEAL010000636">
    <property type="protein sequence ID" value="CAB1423128.1"/>
    <property type="molecule type" value="Genomic_DNA"/>
</dbReference>
<sequence length="132" mass="14650">MIESAFGGRARGKENGQGPRSSGYWETDWTRQKKPKEHLKRIPSQTQRGIKQRGLTLGPLKLSHPRQLSATINSITLEDKRGHGDTPSHTRGKSKLDGSPVSQEKLIRWSSPPGQQPASIITLKAARKAETY</sequence>
<comment type="caution">
    <text evidence="2">The sequence shown here is derived from an EMBL/GenBank/DDBJ whole genome shotgun (WGS) entry which is preliminary data.</text>
</comment>
<reference evidence="2" key="1">
    <citation type="submission" date="2020-03" db="EMBL/GenBank/DDBJ databases">
        <authorList>
            <person name="Weist P."/>
        </authorList>
    </citation>
    <scope>NUCLEOTIDE SEQUENCE</scope>
</reference>